<evidence type="ECO:0000256" key="1">
    <source>
        <dbReference type="SAM" id="MobiDB-lite"/>
    </source>
</evidence>
<reference evidence="3" key="1">
    <citation type="journal article" date="2020" name="mSystems">
        <title>Genome- and Community-Level Interaction Insights into Carbon Utilization and Element Cycling Functions of Hydrothermarchaeota in Hydrothermal Sediment.</title>
        <authorList>
            <person name="Zhou Z."/>
            <person name="Liu Y."/>
            <person name="Xu W."/>
            <person name="Pan J."/>
            <person name="Luo Z.H."/>
            <person name="Li M."/>
        </authorList>
    </citation>
    <scope>NUCLEOTIDE SEQUENCE [LARGE SCALE GENOMIC DNA]</scope>
    <source>
        <strain evidence="3">SpSt-61</strain>
    </source>
</reference>
<accession>A0A7V4NHS0</accession>
<sequence>MKIAIPTDDGKTVASHFGRAEYFMLVELEDGKEIYRRLSENLHARGHGHHGHHAHHDHHEHHEHHEGYGHGWHHGEHGYGEGHHHGHEEVFASTGDIQAVIAVRIGPHMFEDLKERGIEIYLVRPGTSIDEAISKLATGALRKIEPRK</sequence>
<dbReference type="InterPro" id="IPR003731">
    <property type="entry name" value="Di-Nase_FeMo-co_biosynth"/>
</dbReference>
<protein>
    <submittedName>
        <fullName evidence="3">Dinitrogenase iron-molybdenum cofactor biosynthesis protein</fullName>
    </submittedName>
</protein>
<dbReference type="PANTHER" id="PTHR33937:SF2">
    <property type="entry name" value="DINITROGENASE IRON-MOLYBDENUM COFACTOR BIOSYNTHESIS DOMAIN-CONTAINING PROTEIN"/>
    <property type="match status" value="1"/>
</dbReference>
<evidence type="ECO:0000259" key="2">
    <source>
        <dbReference type="Pfam" id="PF02579"/>
    </source>
</evidence>
<organism evidence="3">
    <name type="scientific">Fervidobacterium pennivorans</name>
    <dbReference type="NCBI Taxonomy" id="93466"/>
    <lineage>
        <taxon>Bacteria</taxon>
        <taxon>Thermotogati</taxon>
        <taxon>Thermotogota</taxon>
        <taxon>Thermotogae</taxon>
        <taxon>Thermotogales</taxon>
        <taxon>Fervidobacteriaceae</taxon>
        <taxon>Fervidobacterium</taxon>
    </lineage>
</organism>
<feature type="domain" description="Dinitrogenase iron-molybdenum cofactor biosynthesis" evidence="2">
    <location>
        <begin position="9"/>
        <end position="136"/>
    </location>
</feature>
<feature type="compositionally biased region" description="Basic and acidic residues" evidence="1">
    <location>
        <begin position="63"/>
        <end position="86"/>
    </location>
</feature>
<dbReference type="EMBL" id="DSZZ01000514">
    <property type="protein sequence ID" value="HGU54062.1"/>
    <property type="molecule type" value="Genomic_DNA"/>
</dbReference>
<dbReference type="AlphaFoldDB" id="A0A7V4NHS0"/>
<comment type="caution">
    <text evidence="3">The sequence shown here is derived from an EMBL/GenBank/DDBJ whole genome shotgun (WGS) entry which is preliminary data.</text>
</comment>
<feature type="compositionally biased region" description="Basic residues" evidence="1">
    <location>
        <begin position="44"/>
        <end position="62"/>
    </location>
</feature>
<feature type="region of interest" description="Disordered" evidence="1">
    <location>
        <begin position="44"/>
        <end position="86"/>
    </location>
</feature>
<dbReference type="Gene3D" id="3.30.420.130">
    <property type="entry name" value="Dinitrogenase iron-molybdenum cofactor biosynthesis domain"/>
    <property type="match status" value="1"/>
</dbReference>
<proteinExistence type="predicted"/>
<dbReference type="PANTHER" id="PTHR33937">
    <property type="entry name" value="IRON-MOLYBDENUM PROTEIN-RELATED-RELATED"/>
    <property type="match status" value="1"/>
</dbReference>
<gene>
    <name evidence="3" type="ORF">ENT78_11165</name>
</gene>
<dbReference type="CDD" id="cd00562">
    <property type="entry name" value="NifX_NifB"/>
    <property type="match status" value="1"/>
</dbReference>
<dbReference type="InterPro" id="IPR036105">
    <property type="entry name" value="DiNase_FeMo-co_biosyn_sf"/>
</dbReference>
<dbReference type="InterPro" id="IPR051840">
    <property type="entry name" value="NifX/NifY_domain"/>
</dbReference>
<dbReference type="Pfam" id="PF02579">
    <property type="entry name" value="Nitro_FeMo-Co"/>
    <property type="match status" value="1"/>
</dbReference>
<evidence type="ECO:0000313" key="3">
    <source>
        <dbReference type="EMBL" id="HGU54062.1"/>
    </source>
</evidence>
<name>A0A7V4NHS0_FERPE</name>
<dbReference type="SUPFAM" id="SSF53146">
    <property type="entry name" value="Nitrogenase accessory factor-like"/>
    <property type="match status" value="1"/>
</dbReference>